<feature type="signal peptide" evidence="3">
    <location>
        <begin position="1"/>
        <end position="17"/>
    </location>
</feature>
<keyword evidence="6" id="KW-1185">Reference proteome</keyword>
<dbReference type="Proteomes" id="UP000541185">
    <property type="component" value="Unassembled WGS sequence"/>
</dbReference>
<dbReference type="Pfam" id="PF02630">
    <property type="entry name" value="SCO1-SenC"/>
    <property type="match status" value="1"/>
</dbReference>
<evidence type="ECO:0000256" key="3">
    <source>
        <dbReference type="SAM" id="SignalP"/>
    </source>
</evidence>
<evidence type="ECO:0000259" key="4">
    <source>
        <dbReference type="PROSITE" id="PS51352"/>
    </source>
</evidence>
<comment type="caution">
    <text evidence="5">The sequence shown here is derived from an EMBL/GenBank/DDBJ whole genome shotgun (WGS) entry which is preliminary data.</text>
</comment>
<keyword evidence="3" id="KW-0732">Signal</keyword>
<evidence type="ECO:0000256" key="2">
    <source>
        <dbReference type="ARBA" id="ARBA00023008"/>
    </source>
</evidence>
<evidence type="ECO:0000313" key="5">
    <source>
        <dbReference type="EMBL" id="NML43967.1"/>
    </source>
</evidence>
<dbReference type="AlphaFoldDB" id="A0A848H0J1"/>
<organism evidence="5 6">
    <name type="scientific">Ramlibacter agri</name>
    <dbReference type="NCBI Taxonomy" id="2728837"/>
    <lineage>
        <taxon>Bacteria</taxon>
        <taxon>Pseudomonadati</taxon>
        <taxon>Pseudomonadota</taxon>
        <taxon>Betaproteobacteria</taxon>
        <taxon>Burkholderiales</taxon>
        <taxon>Comamonadaceae</taxon>
        <taxon>Ramlibacter</taxon>
    </lineage>
</organism>
<dbReference type="SUPFAM" id="SSF52833">
    <property type="entry name" value="Thioredoxin-like"/>
    <property type="match status" value="1"/>
</dbReference>
<evidence type="ECO:0000313" key="6">
    <source>
        <dbReference type="Proteomes" id="UP000541185"/>
    </source>
</evidence>
<gene>
    <name evidence="5" type="ORF">HHL11_09420</name>
</gene>
<dbReference type="InterPro" id="IPR036249">
    <property type="entry name" value="Thioredoxin-like_sf"/>
</dbReference>
<dbReference type="PROSITE" id="PS51352">
    <property type="entry name" value="THIOREDOXIN_2"/>
    <property type="match status" value="1"/>
</dbReference>
<dbReference type="PROSITE" id="PS51257">
    <property type="entry name" value="PROKAR_LIPOPROTEIN"/>
    <property type="match status" value="1"/>
</dbReference>
<dbReference type="RefSeq" id="WP_169418139.1">
    <property type="nucleotide sequence ID" value="NZ_JABBFX010000001.1"/>
</dbReference>
<name>A0A848H0J1_9BURK</name>
<evidence type="ECO:0000256" key="1">
    <source>
        <dbReference type="ARBA" id="ARBA00010996"/>
    </source>
</evidence>
<proteinExistence type="inferred from homology"/>
<protein>
    <submittedName>
        <fullName evidence="5">SCO family protein</fullName>
    </submittedName>
</protein>
<reference evidence="5 6" key="1">
    <citation type="submission" date="2020-04" db="EMBL/GenBank/DDBJ databases">
        <title>Ramlibacter sp. G-1-2-2 isolated from soil.</title>
        <authorList>
            <person name="Dahal R.H."/>
        </authorList>
    </citation>
    <scope>NUCLEOTIDE SEQUENCE [LARGE SCALE GENOMIC DNA]</scope>
    <source>
        <strain evidence="5 6">G-1-2-2</strain>
    </source>
</reference>
<feature type="chain" id="PRO_5032917622" evidence="3">
    <location>
        <begin position="18"/>
        <end position="273"/>
    </location>
</feature>
<dbReference type="Gene3D" id="3.40.30.10">
    <property type="entry name" value="Glutaredoxin"/>
    <property type="match status" value="1"/>
</dbReference>
<feature type="domain" description="Thioredoxin" evidence="4">
    <location>
        <begin position="34"/>
        <end position="218"/>
    </location>
</feature>
<dbReference type="InterPro" id="IPR003782">
    <property type="entry name" value="SCO1/SenC"/>
</dbReference>
<comment type="similarity">
    <text evidence="1">Belongs to the SCO1/2 family.</text>
</comment>
<sequence>MKRRLFLALGSTLTAAACPQDLGTPPPPRAPLQQLPGAALPLALPFTDQDGHARKLGDWFDGRRAVLLVPGYYRCPQLCGLVMHALLAALQQGAVDRRSFRIVRVSVDPQDTPQAARERRALDLAYADFLLGAAPAAAPLDLSLLVGAAAATQALARDIGFDFTALAPSGSDRAGEPARFAHPAAVVVATPDGRVSRYFPGLDFDPVELRVALAEAAGGRIAGISERLALLCAHYSPQAGRHSAAVMDTTRVLGVAGAAALAAWCWKRREGRT</sequence>
<keyword evidence="2" id="KW-0186">Copper</keyword>
<accession>A0A848H0J1</accession>
<dbReference type="EMBL" id="JABBFX010000001">
    <property type="protein sequence ID" value="NML43967.1"/>
    <property type="molecule type" value="Genomic_DNA"/>
</dbReference>
<dbReference type="InterPro" id="IPR013766">
    <property type="entry name" value="Thioredoxin_domain"/>
</dbReference>